<organism evidence="2">
    <name type="scientific">bioreactor metagenome</name>
    <dbReference type="NCBI Taxonomy" id="1076179"/>
    <lineage>
        <taxon>unclassified sequences</taxon>
        <taxon>metagenomes</taxon>
        <taxon>ecological metagenomes</taxon>
    </lineage>
</organism>
<reference evidence="2" key="1">
    <citation type="submission" date="2019-08" db="EMBL/GenBank/DDBJ databases">
        <authorList>
            <person name="Kucharzyk K."/>
            <person name="Murdoch R.W."/>
            <person name="Higgins S."/>
            <person name="Loffler F."/>
        </authorList>
    </citation>
    <scope>NUCLEOTIDE SEQUENCE</scope>
</reference>
<evidence type="ECO:0000313" key="2">
    <source>
        <dbReference type="EMBL" id="MPM46189.1"/>
    </source>
</evidence>
<keyword evidence="1" id="KW-1133">Transmembrane helix</keyword>
<feature type="transmembrane region" description="Helical" evidence="1">
    <location>
        <begin position="6"/>
        <end position="24"/>
    </location>
</feature>
<dbReference type="AlphaFoldDB" id="A0A644ZYZ9"/>
<dbReference type="EMBL" id="VSSQ01011179">
    <property type="protein sequence ID" value="MPM46189.1"/>
    <property type="molecule type" value="Genomic_DNA"/>
</dbReference>
<evidence type="ECO:0000256" key="1">
    <source>
        <dbReference type="SAM" id="Phobius"/>
    </source>
</evidence>
<sequence length="209" mass="24388">MKKKTLVIIMLLTMVAPFVLYSCLDRIRDYIPFTGPDKKSVEHFEEAFNEQMAQYGMSIDVSSVSWPYDEYSLYKSVPIQCEDGSVITCTYYPTGKSRKSQIEAIEFEQLLNSKESQTIYIVPLMEFILQEFEAPMLEDKDKAFDAWDAVSYNEAIRYCQTFVAGKQKKFEFYVSSQDHDDSPVTLTRETGEEKSIKIRIYIFSSYRSW</sequence>
<dbReference type="PROSITE" id="PS51257">
    <property type="entry name" value="PROKAR_LIPOPROTEIN"/>
    <property type="match status" value="1"/>
</dbReference>
<name>A0A644ZYZ9_9ZZZZ</name>
<keyword evidence="1" id="KW-0472">Membrane</keyword>
<accession>A0A644ZYZ9</accession>
<keyword evidence="1" id="KW-0812">Transmembrane</keyword>
<proteinExistence type="predicted"/>
<protein>
    <submittedName>
        <fullName evidence="2">Uncharacterized protein</fullName>
    </submittedName>
</protein>
<comment type="caution">
    <text evidence="2">The sequence shown here is derived from an EMBL/GenBank/DDBJ whole genome shotgun (WGS) entry which is preliminary data.</text>
</comment>
<gene>
    <name evidence="2" type="ORF">SDC9_92887</name>
</gene>